<sequence>MAGVTSAVPLEEDGPNLALLEQQLTKLRAGSQFTPTPRRPFWCLMYLIPDHHNPTGASISEEKRRGLVELARRFDVLLFCDDVYNLLTYPPARVGPLLITYDRDSPPNPGVTPPTAVGHVVSAGTFSKICAPGVRVGWLEAPPRMIEILSESKILFSGGAVNGFMSSVMASAIQLGLLDKHLDGIIAVLQEKLELTLAFLGRTLPPGRYQWSVPCGGFYVWLCCPFDTVPFAAWCEKNRGVLARAGAAFAVDGSGCQHHLRISISYLSRDTLQEALSRLCDALLEYEAEHGGK</sequence>
<dbReference type="GO" id="GO:0047536">
    <property type="term" value="F:2-aminoadipate transaminase activity"/>
    <property type="evidence" value="ECO:0007669"/>
    <property type="project" value="TreeGrafter"/>
</dbReference>
<keyword evidence="2" id="KW-0032">Aminotransferase</keyword>
<dbReference type="EMBL" id="VIIS01000698">
    <property type="protein sequence ID" value="KAF0306017.1"/>
    <property type="molecule type" value="Genomic_DNA"/>
</dbReference>
<organism evidence="2 3">
    <name type="scientific">Amphibalanus amphitrite</name>
    <name type="common">Striped barnacle</name>
    <name type="synonym">Balanus amphitrite</name>
    <dbReference type="NCBI Taxonomy" id="1232801"/>
    <lineage>
        <taxon>Eukaryota</taxon>
        <taxon>Metazoa</taxon>
        <taxon>Ecdysozoa</taxon>
        <taxon>Arthropoda</taxon>
        <taxon>Crustacea</taxon>
        <taxon>Multicrustacea</taxon>
        <taxon>Cirripedia</taxon>
        <taxon>Thoracica</taxon>
        <taxon>Thoracicalcarea</taxon>
        <taxon>Balanomorpha</taxon>
        <taxon>Balanoidea</taxon>
        <taxon>Balanidae</taxon>
        <taxon>Amphibalaninae</taxon>
        <taxon>Amphibalanus</taxon>
    </lineage>
</organism>
<keyword evidence="3" id="KW-1185">Reference proteome</keyword>
<dbReference type="CDD" id="cd00609">
    <property type="entry name" value="AAT_like"/>
    <property type="match status" value="1"/>
</dbReference>
<dbReference type="Pfam" id="PF00155">
    <property type="entry name" value="Aminotran_1_2"/>
    <property type="match status" value="1"/>
</dbReference>
<dbReference type="PANTHER" id="PTHR42858">
    <property type="entry name" value="AMINOTRANSFERASE"/>
    <property type="match status" value="1"/>
</dbReference>
<evidence type="ECO:0000313" key="2">
    <source>
        <dbReference type="EMBL" id="KAF0306017.1"/>
    </source>
</evidence>
<comment type="caution">
    <text evidence="2">The sequence shown here is derived from an EMBL/GenBank/DDBJ whole genome shotgun (WGS) entry which is preliminary data.</text>
</comment>
<evidence type="ECO:0000313" key="3">
    <source>
        <dbReference type="Proteomes" id="UP000440578"/>
    </source>
</evidence>
<dbReference type="Gene3D" id="3.90.1150.10">
    <property type="entry name" value="Aspartate Aminotransferase, domain 1"/>
    <property type="match status" value="1"/>
</dbReference>
<feature type="domain" description="Aminotransferase class I/classII large" evidence="1">
    <location>
        <begin position="51"/>
        <end position="279"/>
    </location>
</feature>
<dbReference type="OrthoDB" id="7042322at2759"/>
<keyword evidence="2" id="KW-0808">Transferase</keyword>
<gene>
    <name evidence="2" type="ORF">FJT64_022436</name>
</gene>
<name>A0A6A4WED2_AMPAM</name>
<dbReference type="InterPro" id="IPR015421">
    <property type="entry name" value="PyrdxlP-dep_Trfase_major"/>
</dbReference>
<dbReference type="Gene3D" id="3.40.640.10">
    <property type="entry name" value="Type I PLP-dependent aspartate aminotransferase-like (Major domain)"/>
    <property type="match status" value="1"/>
</dbReference>
<reference evidence="2 3" key="1">
    <citation type="submission" date="2019-07" db="EMBL/GenBank/DDBJ databases">
        <title>Draft genome assembly of a fouling barnacle, Amphibalanus amphitrite (Darwin, 1854): The first reference genome for Thecostraca.</title>
        <authorList>
            <person name="Kim W."/>
        </authorList>
    </citation>
    <scope>NUCLEOTIDE SEQUENCE [LARGE SCALE GENOMIC DNA]</scope>
    <source>
        <strain evidence="2">SNU_AA5</strain>
        <tissue evidence="2">Soma without cirri and trophi</tissue>
    </source>
</reference>
<dbReference type="GO" id="GO:0030170">
    <property type="term" value="F:pyridoxal phosphate binding"/>
    <property type="evidence" value="ECO:0007669"/>
    <property type="project" value="InterPro"/>
</dbReference>
<accession>A0A6A4WED2</accession>
<dbReference type="InterPro" id="IPR015422">
    <property type="entry name" value="PyrdxlP-dep_Trfase_small"/>
</dbReference>
<dbReference type="PANTHER" id="PTHR42858:SF1">
    <property type="entry name" value="LD15494P"/>
    <property type="match status" value="1"/>
</dbReference>
<dbReference type="InterPro" id="IPR004839">
    <property type="entry name" value="Aminotransferase_I/II_large"/>
</dbReference>
<dbReference type="Proteomes" id="UP000440578">
    <property type="component" value="Unassembled WGS sequence"/>
</dbReference>
<proteinExistence type="predicted"/>
<protein>
    <submittedName>
        <fullName evidence="2">Putative aminotransferase</fullName>
    </submittedName>
</protein>
<dbReference type="SUPFAM" id="SSF53383">
    <property type="entry name" value="PLP-dependent transferases"/>
    <property type="match status" value="1"/>
</dbReference>
<dbReference type="AlphaFoldDB" id="A0A6A4WED2"/>
<evidence type="ECO:0000259" key="1">
    <source>
        <dbReference type="Pfam" id="PF00155"/>
    </source>
</evidence>
<dbReference type="InterPro" id="IPR015424">
    <property type="entry name" value="PyrdxlP-dep_Trfase"/>
</dbReference>